<dbReference type="Gene3D" id="3.40.50.880">
    <property type="match status" value="1"/>
</dbReference>
<keyword evidence="3" id="KW-1185">Reference proteome</keyword>
<protein>
    <recommendedName>
        <fullName evidence="1">Glutamine amidotransferase domain-containing protein</fullName>
    </recommendedName>
</protein>
<dbReference type="AlphaFoldDB" id="A0A388SHB0"/>
<dbReference type="CDD" id="cd01741">
    <property type="entry name" value="GATase1_1"/>
    <property type="match status" value="1"/>
</dbReference>
<dbReference type="InterPro" id="IPR017926">
    <property type="entry name" value="GATASE"/>
</dbReference>
<comment type="caution">
    <text evidence="2">The sequence shown here is derived from an EMBL/GenBank/DDBJ whole genome shotgun (WGS) entry which is preliminary data.</text>
</comment>
<dbReference type="RefSeq" id="WP_116271012.1">
    <property type="nucleotide sequence ID" value="NZ_BGZJ01000002.1"/>
</dbReference>
<reference evidence="2 3" key="1">
    <citation type="journal article" date="2018" name="Int. J. Syst. Evol. Microbiol.">
        <title>Mesosutterella multiformis gen. nov., sp. nov., a member of the family Sutterellaceae and Sutterella megalosphaeroides sp. nov., isolated from human faeces.</title>
        <authorList>
            <person name="Sakamoto M."/>
            <person name="Ikeyama N."/>
            <person name="Kunihiro T."/>
            <person name="Iino T."/>
            <person name="Yuki M."/>
            <person name="Ohkuma M."/>
        </authorList>
    </citation>
    <scope>NUCLEOTIDE SEQUENCE [LARGE SCALE GENOMIC DNA]</scope>
    <source>
        <strain evidence="2 3">4NBBH2</strain>
    </source>
</reference>
<dbReference type="Proteomes" id="UP000266091">
    <property type="component" value="Unassembled WGS sequence"/>
</dbReference>
<organism evidence="2 3">
    <name type="scientific">Mesosutterella multiformis</name>
    <dbReference type="NCBI Taxonomy" id="2259133"/>
    <lineage>
        <taxon>Bacteria</taxon>
        <taxon>Pseudomonadati</taxon>
        <taxon>Pseudomonadota</taxon>
        <taxon>Betaproteobacteria</taxon>
        <taxon>Burkholderiales</taxon>
        <taxon>Sutterellaceae</taxon>
        <taxon>Mesosutterella</taxon>
    </lineage>
</organism>
<dbReference type="GO" id="GO:0005829">
    <property type="term" value="C:cytosol"/>
    <property type="evidence" value="ECO:0007669"/>
    <property type="project" value="TreeGrafter"/>
</dbReference>
<dbReference type="PANTHER" id="PTHR42695">
    <property type="entry name" value="GLUTAMINE AMIDOTRANSFERASE YLR126C-RELATED"/>
    <property type="match status" value="1"/>
</dbReference>
<proteinExistence type="predicted"/>
<name>A0A388SHB0_9BURK</name>
<dbReference type="PROSITE" id="PS51273">
    <property type="entry name" value="GATASE_TYPE_1"/>
    <property type="match status" value="1"/>
</dbReference>
<accession>A0A401LHH8</accession>
<dbReference type="PANTHER" id="PTHR42695:SF5">
    <property type="entry name" value="GLUTAMINE AMIDOTRANSFERASE YLR126C-RELATED"/>
    <property type="match status" value="1"/>
</dbReference>
<dbReference type="OrthoDB" id="9813383at2"/>
<gene>
    <name evidence="2" type="ORF">MESMUL_21650</name>
</gene>
<accession>A0A388SHB0</accession>
<dbReference type="SUPFAM" id="SSF52317">
    <property type="entry name" value="Class I glutamine amidotransferase-like"/>
    <property type="match status" value="1"/>
</dbReference>
<sequence>MIIHLLITDWFKGLLPADTPTHADLYKNLFASVVPDAEYRVYAAMEGELPDLTDPEPGLYVITGSQAGAYETDAWIGTLLQWIRDAKEAGIALSGVCFGAQAIGEALGGRVIKHPNGWGLGLRESRVVSDRLRKYLPSDTLLLAVNHGDQVVELPPDAELLATSDFCANDAFAIGDKILAFQGHPEFTIAYLEFFLTVGVKGQSPEFVEKVRESLKLGKPQGELIARMMVDSAKA</sequence>
<feature type="domain" description="Glutamine amidotransferase" evidence="1">
    <location>
        <begin position="76"/>
        <end position="188"/>
    </location>
</feature>
<evidence type="ECO:0000313" key="3">
    <source>
        <dbReference type="Proteomes" id="UP000266091"/>
    </source>
</evidence>
<dbReference type="EMBL" id="BGZJ01000002">
    <property type="protein sequence ID" value="GBO94811.1"/>
    <property type="molecule type" value="Genomic_DNA"/>
</dbReference>
<dbReference type="InterPro" id="IPR029062">
    <property type="entry name" value="Class_I_gatase-like"/>
</dbReference>
<dbReference type="InterPro" id="IPR044992">
    <property type="entry name" value="ChyE-like"/>
</dbReference>
<evidence type="ECO:0000259" key="1">
    <source>
        <dbReference type="Pfam" id="PF00117"/>
    </source>
</evidence>
<dbReference type="Pfam" id="PF00117">
    <property type="entry name" value="GATase"/>
    <property type="match status" value="1"/>
</dbReference>
<evidence type="ECO:0000313" key="2">
    <source>
        <dbReference type="EMBL" id="GBO94811.1"/>
    </source>
</evidence>